<evidence type="ECO:0000256" key="5">
    <source>
        <dbReference type="ARBA" id="ARBA00023316"/>
    </source>
</evidence>
<evidence type="ECO:0000256" key="6">
    <source>
        <dbReference type="HAMAP-Rule" id="MF_00867"/>
    </source>
</evidence>
<dbReference type="SMART" id="SM00322">
    <property type="entry name" value="KH"/>
    <property type="match status" value="1"/>
</dbReference>
<dbReference type="NCBIfam" id="NF041568">
    <property type="entry name" value="Jag_EloR"/>
    <property type="match status" value="1"/>
</dbReference>
<gene>
    <name evidence="6" type="primary">khpB</name>
    <name evidence="6" type="synonym">eloR</name>
    <name evidence="8" type="ORF">CWS01_07970</name>
</gene>
<keyword evidence="3 6" id="KW-0133">Cell shape</keyword>
<dbReference type="GO" id="GO:0005737">
    <property type="term" value="C:cytoplasm"/>
    <property type="evidence" value="ECO:0007669"/>
    <property type="project" value="UniProtKB-SubCell"/>
</dbReference>
<keyword evidence="9" id="KW-1185">Reference proteome</keyword>
<evidence type="ECO:0000256" key="2">
    <source>
        <dbReference type="ARBA" id="ARBA00022884"/>
    </source>
</evidence>
<dbReference type="OrthoDB" id="9794483at2"/>
<dbReference type="InterPro" id="IPR032782">
    <property type="entry name" value="KhpB_N"/>
</dbReference>
<comment type="function">
    <text evidence="6">A probable RNA chaperone. Forms a complex with KhpA which binds to cellular RNA and controls its expression. Plays a role in peptidoglycan (PG) homeostasis and cell length regulation.</text>
</comment>
<keyword evidence="2 6" id="KW-0694">RNA-binding</keyword>
<dbReference type="PANTHER" id="PTHR35800:SF1">
    <property type="entry name" value="RNA-BINDING PROTEIN KHPB"/>
    <property type="match status" value="1"/>
</dbReference>
<dbReference type="Gene3D" id="3.30.1370.50">
    <property type="entry name" value="R3H-like domain"/>
    <property type="match status" value="1"/>
</dbReference>
<dbReference type="RefSeq" id="WP_101176660.1">
    <property type="nucleotide sequence ID" value="NZ_PISE01000015.1"/>
</dbReference>
<keyword evidence="5 6" id="KW-0961">Cell wall biogenesis/degradation</keyword>
<dbReference type="Pfam" id="PF14804">
    <property type="entry name" value="Jag_N"/>
    <property type="match status" value="1"/>
</dbReference>
<dbReference type="InterPro" id="IPR034079">
    <property type="entry name" value="R3H_KhpB"/>
</dbReference>
<comment type="subcellular location">
    <subcellularLocation>
        <location evidence="6">Cytoplasm</location>
    </subcellularLocation>
</comment>
<organism evidence="8 9">
    <name type="scientific">Niallia nealsonii</name>
    <dbReference type="NCBI Taxonomy" id="115979"/>
    <lineage>
        <taxon>Bacteria</taxon>
        <taxon>Bacillati</taxon>
        <taxon>Bacillota</taxon>
        <taxon>Bacilli</taxon>
        <taxon>Bacillales</taxon>
        <taxon>Bacillaceae</taxon>
        <taxon>Niallia</taxon>
    </lineage>
</organism>
<dbReference type="GO" id="GO:0008360">
    <property type="term" value="P:regulation of cell shape"/>
    <property type="evidence" value="ECO:0007669"/>
    <property type="project" value="UniProtKB-KW"/>
</dbReference>
<dbReference type="AlphaFoldDB" id="A0A2N0Z495"/>
<dbReference type="SMART" id="SM01245">
    <property type="entry name" value="Jag_N"/>
    <property type="match status" value="1"/>
</dbReference>
<accession>A0A2N0Z495</accession>
<protein>
    <recommendedName>
        <fullName evidence="6">RNA-binding protein KhpB</fullName>
    </recommendedName>
    <alternativeName>
        <fullName evidence="6">RNA-binding protein EloR</fullName>
    </alternativeName>
</protein>
<reference evidence="8 9" key="1">
    <citation type="journal article" date="2003" name="Int. J. Syst. Evol. Microbiol.">
        <title>Bacillus nealsonii sp. nov., isolated from a spacecraft-assembly facility, whose spores are gamma-radiation resistant.</title>
        <authorList>
            <person name="Venkateswaran K."/>
            <person name="Kempf M."/>
            <person name="Chen F."/>
            <person name="Satomi M."/>
            <person name="Nicholson W."/>
            <person name="Kern R."/>
        </authorList>
    </citation>
    <scope>NUCLEOTIDE SEQUENCE [LARGE SCALE GENOMIC DNA]</scope>
    <source>
        <strain evidence="8 9">FO-92</strain>
    </source>
</reference>
<name>A0A2N0Z495_9BACI</name>
<comment type="caution">
    <text evidence="8">The sequence shown here is derived from an EMBL/GenBank/DDBJ whole genome shotgun (WGS) entry which is preliminary data.</text>
</comment>
<dbReference type="InterPro" id="IPR038247">
    <property type="entry name" value="Jag_N_dom_sf"/>
</dbReference>
<sequence>MREVTAKGRTVESAVESALAQLKTTKNQAEIIVVDKGKKGFLGFGFRAAVVTVKRLNNSVEQAKEFLLDVCEKMGVMADITVEQEGKNITYQITGQKIAILIGKRGQTLNSLQYVTQLVINRESDQYYHVQLNAEGYRERRKEALIQLAERIAQKAARTGKEISLEPMPSEERKIIHAALVSFKEVKTYSTGENRNRHIVIAPYHIK</sequence>
<dbReference type="Gene3D" id="3.30.30.80">
    <property type="entry name" value="probable RNA-binding protein from clostridium symbiosum atcc 14940"/>
    <property type="match status" value="1"/>
</dbReference>
<dbReference type="GO" id="GO:0009252">
    <property type="term" value="P:peptidoglycan biosynthetic process"/>
    <property type="evidence" value="ECO:0007669"/>
    <property type="project" value="UniProtKB-UniRule"/>
</dbReference>
<dbReference type="PANTHER" id="PTHR35800">
    <property type="entry name" value="PROTEIN JAG"/>
    <property type="match status" value="1"/>
</dbReference>
<dbReference type="SUPFAM" id="SSF82708">
    <property type="entry name" value="R3H domain"/>
    <property type="match status" value="1"/>
</dbReference>
<keyword evidence="1 6" id="KW-0963">Cytoplasm</keyword>
<dbReference type="Proteomes" id="UP000233375">
    <property type="component" value="Unassembled WGS sequence"/>
</dbReference>
<dbReference type="GO" id="GO:0071555">
    <property type="term" value="P:cell wall organization"/>
    <property type="evidence" value="ECO:0007669"/>
    <property type="project" value="UniProtKB-KW"/>
</dbReference>
<dbReference type="Pfam" id="PF13083">
    <property type="entry name" value="KH_KhpA-B"/>
    <property type="match status" value="1"/>
</dbReference>
<dbReference type="CDD" id="cd02414">
    <property type="entry name" value="KH-II_Jag"/>
    <property type="match status" value="1"/>
</dbReference>
<comment type="subunit">
    <text evidence="6">Forms a complex with KhpA.</text>
</comment>
<comment type="caution">
    <text evidence="6">Lacks conserved residue(s) required for the propagation of feature annotation.</text>
</comment>
<keyword evidence="4 6" id="KW-0143">Chaperone</keyword>
<evidence type="ECO:0000256" key="3">
    <source>
        <dbReference type="ARBA" id="ARBA00022960"/>
    </source>
</evidence>
<dbReference type="Pfam" id="PF01424">
    <property type="entry name" value="R3H"/>
    <property type="match status" value="1"/>
</dbReference>
<dbReference type="GO" id="GO:0003723">
    <property type="term" value="F:RNA binding"/>
    <property type="evidence" value="ECO:0007669"/>
    <property type="project" value="UniProtKB-UniRule"/>
</dbReference>
<dbReference type="PROSITE" id="PS51061">
    <property type="entry name" value="R3H"/>
    <property type="match status" value="1"/>
</dbReference>
<evidence type="ECO:0000313" key="8">
    <source>
        <dbReference type="EMBL" id="PKG24314.1"/>
    </source>
</evidence>
<dbReference type="InterPro" id="IPR036867">
    <property type="entry name" value="R3H_dom_sf"/>
</dbReference>
<dbReference type="EMBL" id="PISE01000015">
    <property type="protein sequence ID" value="PKG24314.1"/>
    <property type="molecule type" value="Genomic_DNA"/>
</dbReference>
<dbReference type="SMART" id="SM00393">
    <property type="entry name" value="R3H"/>
    <property type="match status" value="1"/>
</dbReference>
<dbReference type="CDD" id="cd02644">
    <property type="entry name" value="R3H_jag"/>
    <property type="match status" value="1"/>
</dbReference>
<comment type="domain">
    <text evidence="6">Has an N-terminal Jag-N domain and 2 RNA-binding domains (KH and R3H).</text>
</comment>
<evidence type="ECO:0000256" key="1">
    <source>
        <dbReference type="ARBA" id="ARBA00022490"/>
    </source>
</evidence>
<dbReference type="InterPro" id="IPR001374">
    <property type="entry name" value="R3H_dom"/>
</dbReference>
<dbReference type="HAMAP" id="MF_00867">
    <property type="entry name" value="KhpB"/>
    <property type="match status" value="1"/>
</dbReference>
<dbReference type="InterPro" id="IPR015946">
    <property type="entry name" value="KH_dom-like_a/b"/>
</dbReference>
<evidence type="ECO:0000256" key="4">
    <source>
        <dbReference type="ARBA" id="ARBA00023186"/>
    </source>
</evidence>
<feature type="domain" description="R3H" evidence="7">
    <location>
        <begin position="139"/>
        <end position="205"/>
    </location>
</feature>
<evidence type="ECO:0000259" key="7">
    <source>
        <dbReference type="PROSITE" id="PS51061"/>
    </source>
</evidence>
<dbReference type="InterPro" id="IPR039247">
    <property type="entry name" value="KhpB"/>
</dbReference>
<dbReference type="InterPro" id="IPR038008">
    <property type="entry name" value="Jag_KH"/>
</dbReference>
<comment type="similarity">
    <text evidence="6">Belongs to the KhpB RNA-binding protein family.</text>
</comment>
<evidence type="ECO:0000313" key="9">
    <source>
        <dbReference type="Proteomes" id="UP000233375"/>
    </source>
</evidence>
<dbReference type="Gene3D" id="3.30.300.20">
    <property type="match status" value="1"/>
</dbReference>
<proteinExistence type="inferred from homology"/>
<dbReference type="InterPro" id="IPR004087">
    <property type="entry name" value="KH_dom"/>
</dbReference>